<evidence type="ECO:0000256" key="3">
    <source>
        <dbReference type="ARBA" id="ARBA00023242"/>
    </source>
</evidence>
<dbReference type="InterPro" id="IPR011989">
    <property type="entry name" value="ARM-like"/>
</dbReference>
<dbReference type="STRING" id="4846.A0A367K2V6"/>
<dbReference type="InterPro" id="IPR057860">
    <property type="entry name" value="HEAT_RRP12_N"/>
</dbReference>
<dbReference type="OrthoDB" id="2192888at2759"/>
<evidence type="ECO:0000313" key="8">
    <source>
        <dbReference type="EMBL" id="RCH96221.1"/>
    </source>
</evidence>
<feature type="region of interest" description="Disordered" evidence="5">
    <location>
        <begin position="918"/>
        <end position="937"/>
    </location>
</feature>
<dbReference type="InterPro" id="IPR016024">
    <property type="entry name" value="ARM-type_fold"/>
</dbReference>
<sequence length="1166" mass="129833">MTTLQSSQGSAELVGALLYVSDEVFPFLPHSVLRSKFNEVHSILEKTLDENKEEQPIVRSVIGCLQELLAAQDGATWSSPLVKKGYQQILILSANASPKARKKAQDAVRVILSRPPPPVMIHPAADMTADFVLRVLQEATKSDQQSAQQVLALLQTIVPYWPPRKFSALCQVLLQLPKFNNMFLTKSAFDVFEVLFDAQDTDLDNEKFVGLLGAICELKPDAVDERLLPAWLLIVGKAFPAYAKMNPISCGTEIHTVFRLIFADFQKDTRCFRQIANCLSTLIEYCITDSLIEDASSGEQNGLSEMIQILEQGLGIHYQPAWIHVMTVQQAMFNKLNHYAAPLMNNVVSLIGELRLSPAEAYKEQLDKTLGVAISTMGPEFFLKILPLNLENTSSSGIGRAFLLPLLKTYTTNTSLSYFVNALIPLGDRLAQKGEAAASRDLEMQAKVYETLVHQIWSLAPGFCDLPTDLARGFNDSVAERFSSLLYSQPELRPTLAQALQFLVEKNQALVKSSADDAHLMKAYGLTKAEAAQNLTFLSKFAVNYLAVFFNVYSQIAPQFRGFMADVIKAYLTITPPEDVNSTFKKVLGMLSQSLESTEPAANASATAPMSHTMLDLAIVMIPFLDAESCDLLYNGTVQSLLNKENESTLQKKGYKVLNHLMSHPNGQQVIAHHLEDLQQHLLEATVSCTISAKKDRIKSLSGVVSNLNNADLHFIPAILSEVVLASKDSNEKTRHFAFELLVSMGTKMKEGGVVKTSRLEGFDASMPDTHANLQEYFTMLTAGLAGTTAHMISATIGALSRVFFEFKDDIPVELTFELLQTINVLAASNNREIVKGAVGYVKVCIVTLDAGIIQPQLQNIISSLLKCVQQHKSHFKVNVRHMFERLIRKFGFDTVANMMPEDDRKMINNIQKRRLRAKRKKTAVQADSDDEDNEVSARTAAKKGAFQDAYEEVLYGSDSEIDDDSDDETVQTVKAAADALKQQKKKKNKQLQQQQAFIREDEDSPLDFLDRSALGHISSSKPVQRKVKNNKGAFAENEDGRLMIAEPTKGGEQVEGEQVPEDYYMQHVTNPDGFVRDKRNRIKFKKGKDAQDDSMEVDDEEGPSKKKNVTQRFEKIGKEFRSKKAGGDVKRKGQVDPYSYVPLNKVVKKKGRRDQKVTYTGRVKK</sequence>
<dbReference type="Pfam" id="PF25772">
    <property type="entry name" value="HEAT_RRP12_N"/>
    <property type="match status" value="1"/>
</dbReference>
<evidence type="ECO:0000259" key="7">
    <source>
        <dbReference type="Pfam" id="PF25772"/>
    </source>
</evidence>
<comment type="similarity">
    <text evidence="2">Belongs to the RRP12 family.</text>
</comment>
<evidence type="ECO:0000256" key="4">
    <source>
        <dbReference type="SAM" id="Coils"/>
    </source>
</evidence>
<reference evidence="8 9" key="1">
    <citation type="journal article" date="2018" name="G3 (Bethesda)">
        <title>Phylogenetic and Phylogenomic Definition of Rhizopus Species.</title>
        <authorList>
            <person name="Gryganskyi A.P."/>
            <person name="Golan J."/>
            <person name="Dolatabadi S."/>
            <person name="Mondo S."/>
            <person name="Robb S."/>
            <person name="Idnurm A."/>
            <person name="Muszewska A."/>
            <person name="Steczkiewicz K."/>
            <person name="Masonjones S."/>
            <person name="Liao H.L."/>
            <person name="Gajdeczka M.T."/>
            <person name="Anike F."/>
            <person name="Vuek A."/>
            <person name="Anishchenko I.M."/>
            <person name="Voigt K."/>
            <person name="de Hoog G.S."/>
            <person name="Smith M.E."/>
            <person name="Heitman J."/>
            <person name="Vilgalys R."/>
            <person name="Stajich J.E."/>
        </authorList>
    </citation>
    <scope>NUCLEOTIDE SEQUENCE [LARGE SCALE GENOMIC DNA]</scope>
    <source>
        <strain evidence="8 9">LSU 92-RS-03</strain>
    </source>
</reference>
<evidence type="ECO:0000313" key="9">
    <source>
        <dbReference type="Proteomes" id="UP000253551"/>
    </source>
</evidence>
<dbReference type="AlphaFoldDB" id="A0A367K2V6"/>
<proteinExistence type="inferred from homology"/>
<dbReference type="InterPro" id="IPR052087">
    <property type="entry name" value="RRP12"/>
</dbReference>
<dbReference type="EMBL" id="PJQM01002338">
    <property type="protein sequence ID" value="RCH96221.1"/>
    <property type="molecule type" value="Genomic_DNA"/>
</dbReference>
<gene>
    <name evidence="8" type="ORF">CU098_000355</name>
</gene>
<dbReference type="PANTHER" id="PTHR48287:SF1">
    <property type="entry name" value="ARM REPEAT SUPERFAMILY PROTEIN"/>
    <property type="match status" value="1"/>
</dbReference>
<feature type="region of interest" description="Disordered" evidence="5">
    <location>
        <begin position="1080"/>
        <end position="1111"/>
    </location>
</feature>
<evidence type="ECO:0000259" key="6">
    <source>
        <dbReference type="Pfam" id="PF08161"/>
    </source>
</evidence>
<comment type="caution">
    <text evidence="8">The sequence shown here is derived from an EMBL/GenBank/DDBJ whole genome shotgun (WGS) entry which is preliminary data.</text>
</comment>
<comment type="subcellular location">
    <subcellularLocation>
        <location evidence="1">Nucleus</location>
    </subcellularLocation>
</comment>
<accession>A0A367K2V6</accession>
<feature type="domain" description="RRP12 N-terminal HEAT" evidence="7">
    <location>
        <begin position="5"/>
        <end position="201"/>
    </location>
</feature>
<dbReference type="PANTHER" id="PTHR48287">
    <property type="entry name" value="ARM REPEAT SUPERFAMILY PROTEIN"/>
    <property type="match status" value="1"/>
</dbReference>
<feature type="compositionally biased region" description="Acidic residues" evidence="5">
    <location>
        <begin position="1093"/>
        <end position="1102"/>
    </location>
</feature>
<keyword evidence="9" id="KW-1185">Reference proteome</keyword>
<dbReference type="GO" id="GO:0005634">
    <property type="term" value="C:nucleus"/>
    <property type="evidence" value="ECO:0007669"/>
    <property type="project" value="UniProtKB-SubCell"/>
</dbReference>
<evidence type="ECO:0000256" key="5">
    <source>
        <dbReference type="SAM" id="MobiDB-lite"/>
    </source>
</evidence>
<name>A0A367K2V6_RHIST</name>
<dbReference type="Proteomes" id="UP000253551">
    <property type="component" value="Unassembled WGS sequence"/>
</dbReference>
<keyword evidence="3" id="KW-0539">Nucleus</keyword>
<evidence type="ECO:0000256" key="1">
    <source>
        <dbReference type="ARBA" id="ARBA00004123"/>
    </source>
</evidence>
<dbReference type="InterPro" id="IPR012978">
    <property type="entry name" value="HEAT_RRP12"/>
</dbReference>
<keyword evidence="4" id="KW-0175">Coiled coil</keyword>
<organism evidence="8 9">
    <name type="scientific">Rhizopus stolonifer</name>
    <name type="common">Rhizopus nigricans</name>
    <dbReference type="NCBI Taxonomy" id="4846"/>
    <lineage>
        <taxon>Eukaryota</taxon>
        <taxon>Fungi</taxon>
        <taxon>Fungi incertae sedis</taxon>
        <taxon>Mucoromycota</taxon>
        <taxon>Mucoromycotina</taxon>
        <taxon>Mucoromycetes</taxon>
        <taxon>Mucorales</taxon>
        <taxon>Mucorineae</taxon>
        <taxon>Rhizopodaceae</taxon>
        <taxon>Rhizopus</taxon>
    </lineage>
</organism>
<evidence type="ECO:0000256" key="2">
    <source>
        <dbReference type="ARBA" id="ARBA00007690"/>
    </source>
</evidence>
<feature type="domain" description="RRP12 HEAT" evidence="6">
    <location>
        <begin position="270"/>
        <end position="555"/>
    </location>
</feature>
<dbReference type="SUPFAM" id="SSF48371">
    <property type="entry name" value="ARM repeat"/>
    <property type="match status" value="1"/>
</dbReference>
<dbReference type="Pfam" id="PF08161">
    <property type="entry name" value="RRP12_HEAT"/>
    <property type="match status" value="1"/>
</dbReference>
<protein>
    <submittedName>
        <fullName evidence="8">Uncharacterized protein</fullName>
    </submittedName>
</protein>
<feature type="coiled-coil region" evidence="4">
    <location>
        <begin position="971"/>
        <end position="1002"/>
    </location>
</feature>
<dbReference type="Gene3D" id="1.25.10.10">
    <property type="entry name" value="Leucine-rich Repeat Variant"/>
    <property type="match status" value="1"/>
</dbReference>